<dbReference type="Pfam" id="PF10602">
    <property type="entry name" value="RPN7"/>
    <property type="match status" value="1"/>
</dbReference>
<dbReference type="SUPFAM" id="SSF46785">
    <property type="entry name" value="Winged helix' DNA-binding domain"/>
    <property type="match status" value="1"/>
</dbReference>
<dbReference type="GO" id="GO:0005737">
    <property type="term" value="C:cytoplasm"/>
    <property type="evidence" value="ECO:0007669"/>
    <property type="project" value="UniProtKB-SubCell"/>
</dbReference>
<organism evidence="9 10">
    <name type="scientific">Coemansia spiralis</name>
    <dbReference type="NCBI Taxonomy" id="417178"/>
    <lineage>
        <taxon>Eukaryota</taxon>
        <taxon>Fungi</taxon>
        <taxon>Fungi incertae sedis</taxon>
        <taxon>Zoopagomycota</taxon>
        <taxon>Kickxellomycotina</taxon>
        <taxon>Kickxellomycetes</taxon>
        <taxon>Kickxellales</taxon>
        <taxon>Kickxellaceae</taxon>
        <taxon>Coemansia</taxon>
    </lineage>
</organism>
<dbReference type="AlphaFoldDB" id="A0A9W8G3H5"/>
<dbReference type="InterPro" id="IPR045135">
    <property type="entry name" value="Rpn7_N"/>
</dbReference>
<comment type="subcellular location">
    <subcellularLocation>
        <location evidence="2">Cytoplasm</location>
    </subcellularLocation>
    <subcellularLocation>
        <location evidence="1">Nucleus</location>
    </subcellularLocation>
</comment>
<feature type="domain" description="PCI" evidence="8">
    <location>
        <begin position="245"/>
        <end position="418"/>
    </location>
</feature>
<evidence type="ECO:0000313" key="10">
    <source>
        <dbReference type="Proteomes" id="UP001151518"/>
    </source>
</evidence>
<comment type="similarity">
    <text evidence="3">Belongs to the CSN1 family.</text>
</comment>
<proteinExistence type="inferred from homology"/>
<dbReference type="GO" id="GO:0008180">
    <property type="term" value="C:COP9 signalosome"/>
    <property type="evidence" value="ECO:0007669"/>
    <property type="project" value="UniProtKB-KW"/>
</dbReference>
<evidence type="ECO:0000256" key="5">
    <source>
        <dbReference type="ARBA" id="ARBA00022790"/>
    </source>
</evidence>
<comment type="caution">
    <text evidence="9">The sequence shown here is derived from an EMBL/GenBank/DDBJ whole genome shotgun (WGS) entry which is preliminary data.</text>
</comment>
<dbReference type="InterPro" id="IPR036390">
    <property type="entry name" value="WH_DNA-bd_sf"/>
</dbReference>
<sequence>MADSTFASSSKRPRMSSVSSTKNPMEGFFTFADEQAIKITVYPKPTLDNFSLSEYLAEYKGMVKAKRAIHMGERCEELAQECYLIALDELEASTYNTRLHGEVCKRLEQLDVALPDKTEWKRGADQKAKREISELHKRITETKSGNLLVACRDAHKELAELYAKMGNTEEALRVLQNGREFCGGAKEHGDLHFCAAEVTQTAFRWLQTSTFVQRAFSSLAAKQGKTWIHGNVLLVQAGFGDSRWSDVARSLSDLDITESDAAAVFELGTVTAKDLALYATLAALIAFKRNEIKEKLINNLRFGKFFESMPECLALLKDHHNSKYTNMIAGLDKILSFCVLDPVIGPHASKIRSLIIENTVVLYSQPYVSANLETMARALRFDSVSSLEKVLVKLITSKRISARIDNVAGYLFKYKVDPRDEALQSIEKMYKTFNTQVDVMKARIQFLEEESGRGSIGSRSVRGR</sequence>
<evidence type="ECO:0000256" key="7">
    <source>
        <dbReference type="SAM" id="MobiDB-lite"/>
    </source>
</evidence>
<evidence type="ECO:0000256" key="2">
    <source>
        <dbReference type="ARBA" id="ARBA00004496"/>
    </source>
</evidence>
<protein>
    <recommendedName>
        <fullName evidence="8">PCI domain-containing protein</fullName>
    </recommendedName>
</protein>
<evidence type="ECO:0000259" key="8">
    <source>
        <dbReference type="PROSITE" id="PS50250"/>
    </source>
</evidence>
<evidence type="ECO:0000256" key="6">
    <source>
        <dbReference type="ARBA" id="ARBA00023242"/>
    </source>
</evidence>
<dbReference type="Proteomes" id="UP001151518">
    <property type="component" value="Unassembled WGS sequence"/>
</dbReference>
<evidence type="ECO:0000256" key="4">
    <source>
        <dbReference type="ARBA" id="ARBA00022490"/>
    </source>
</evidence>
<evidence type="ECO:0000256" key="3">
    <source>
        <dbReference type="ARBA" id="ARBA00008793"/>
    </source>
</evidence>
<dbReference type="EMBL" id="JANBTW010000025">
    <property type="protein sequence ID" value="KAJ2678036.1"/>
    <property type="molecule type" value="Genomic_DNA"/>
</dbReference>
<dbReference type="OrthoDB" id="422427at2759"/>
<dbReference type="Gene3D" id="1.25.40.570">
    <property type="match status" value="1"/>
</dbReference>
<reference evidence="9" key="1">
    <citation type="submission" date="2022-07" db="EMBL/GenBank/DDBJ databases">
        <title>Phylogenomic reconstructions and comparative analyses of Kickxellomycotina fungi.</title>
        <authorList>
            <person name="Reynolds N.K."/>
            <person name="Stajich J.E."/>
            <person name="Barry K."/>
            <person name="Grigoriev I.V."/>
            <person name="Crous P."/>
            <person name="Smith M.E."/>
        </authorList>
    </citation>
    <scope>NUCLEOTIDE SEQUENCE</scope>
    <source>
        <strain evidence="9">NRRL 3115</strain>
    </source>
</reference>
<keyword evidence="6" id="KW-0539">Nucleus</keyword>
<dbReference type="PROSITE" id="PS50250">
    <property type="entry name" value="PCI"/>
    <property type="match status" value="1"/>
</dbReference>
<dbReference type="InterPro" id="IPR019585">
    <property type="entry name" value="Rpn7/CSN1"/>
</dbReference>
<dbReference type="PANTHER" id="PTHR14145:SF2">
    <property type="entry name" value="COP9 SIGNALOSOME COMPLEX SUBUNIT 1"/>
    <property type="match status" value="1"/>
</dbReference>
<dbReference type="Pfam" id="PF01399">
    <property type="entry name" value="PCI"/>
    <property type="match status" value="1"/>
</dbReference>
<feature type="region of interest" description="Disordered" evidence="7">
    <location>
        <begin position="1"/>
        <end position="21"/>
    </location>
</feature>
<evidence type="ECO:0000256" key="1">
    <source>
        <dbReference type="ARBA" id="ARBA00004123"/>
    </source>
</evidence>
<dbReference type="SMART" id="SM00088">
    <property type="entry name" value="PINT"/>
    <property type="match status" value="1"/>
</dbReference>
<gene>
    <name evidence="9" type="ORF">GGI25_002679</name>
</gene>
<name>A0A9W8G3H5_9FUNG</name>
<accession>A0A9W8G3H5</accession>
<dbReference type="PANTHER" id="PTHR14145">
    <property type="entry name" value="26S PROTESOME SUBUNIT 6"/>
    <property type="match status" value="1"/>
</dbReference>
<keyword evidence="4" id="KW-0963">Cytoplasm</keyword>
<evidence type="ECO:0000313" key="9">
    <source>
        <dbReference type="EMBL" id="KAJ2678036.1"/>
    </source>
</evidence>
<keyword evidence="5" id="KW-0736">Signalosome</keyword>
<dbReference type="InterPro" id="IPR000717">
    <property type="entry name" value="PCI_dom"/>
</dbReference>